<sequence length="344" mass="38152">MLEDIYMVTMKKIAELCGVSRGTVDRALNGRGRVNAETAAMIKKMAEQLGYEPNPAGKALAARKNHPVIGVLLPSEGNAFFDDVIHGMDRAAAAYAIYGLTVRYYPMKGYNVDKQLHLMEQMKGKVNALIISPIDDARIAKAIDDFVDAGIFVVTVVNDIKSSKRHCYVGSDYFNGGETACALLHALLGEQAKVGIVMGSRQVLGHRERLEGFEHRMKRLPGFSIVDVVENGDDEICSYERTKNLLDDHPDISAMFLLAAGVYGACRAIMQLPEGKRPVTIAFDSVPSTVEMMRQGIVKAILYQHPVRQGRMAINLAFEYLVNGRMPDKKNYIMKNEIRLLENL</sequence>
<dbReference type="InterPro" id="IPR025997">
    <property type="entry name" value="SBP_2_dom"/>
</dbReference>
<keyword evidence="6" id="KW-1185">Reference proteome</keyword>
<dbReference type="PATRIC" id="fig|500635.8.peg.300"/>
<dbReference type="SUPFAM" id="SSF53822">
    <property type="entry name" value="Periplasmic binding protein-like I"/>
    <property type="match status" value="1"/>
</dbReference>
<dbReference type="eggNOG" id="COG1609">
    <property type="taxonomic scope" value="Bacteria"/>
</dbReference>
<dbReference type="Pfam" id="PF00356">
    <property type="entry name" value="LacI"/>
    <property type="match status" value="1"/>
</dbReference>
<dbReference type="GO" id="GO:0006355">
    <property type="term" value="P:regulation of DNA-templated transcription"/>
    <property type="evidence" value="ECO:0007669"/>
    <property type="project" value="InterPro"/>
</dbReference>
<comment type="subcellular location">
    <subcellularLocation>
        <location evidence="1">Cell envelope</location>
    </subcellularLocation>
</comment>
<dbReference type="GO" id="GO:0030246">
    <property type="term" value="F:carbohydrate binding"/>
    <property type="evidence" value="ECO:0007669"/>
    <property type="project" value="UniProtKB-ARBA"/>
</dbReference>
<dbReference type="InterPro" id="IPR028082">
    <property type="entry name" value="Peripla_BP_I"/>
</dbReference>
<protein>
    <submittedName>
        <fullName evidence="5">Transcriptional regulator, LacI family</fullName>
    </submittedName>
</protein>
<dbReference type="Pfam" id="PF13407">
    <property type="entry name" value="Peripla_BP_4"/>
    <property type="match status" value="1"/>
</dbReference>
<dbReference type="GO" id="GO:0030313">
    <property type="term" value="C:cell envelope"/>
    <property type="evidence" value="ECO:0007669"/>
    <property type="project" value="UniProtKB-SubCell"/>
</dbReference>
<dbReference type="PROSITE" id="PS50932">
    <property type="entry name" value="HTH_LACI_2"/>
    <property type="match status" value="1"/>
</dbReference>
<dbReference type="Gene3D" id="1.10.260.40">
    <property type="entry name" value="lambda repressor-like DNA-binding domains"/>
    <property type="match status" value="1"/>
</dbReference>
<dbReference type="Gene3D" id="3.40.50.2300">
    <property type="match status" value="2"/>
</dbReference>
<evidence type="ECO:0000256" key="1">
    <source>
        <dbReference type="ARBA" id="ARBA00004196"/>
    </source>
</evidence>
<dbReference type="HOGENOM" id="CLU_037628_0_1_9"/>
<organism evidence="5 6">
    <name type="scientific">Mitsuokella multacida DSM 20544</name>
    <dbReference type="NCBI Taxonomy" id="500635"/>
    <lineage>
        <taxon>Bacteria</taxon>
        <taxon>Bacillati</taxon>
        <taxon>Bacillota</taxon>
        <taxon>Negativicutes</taxon>
        <taxon>Selenomonadales</taxon>
        <taxon>Selenomonadaceae</taxon>
        <taxon>Mitsuokella</taxon>
    </lineage>
</organism>
<gene>
    <name evidence="5" type="ORF">MITSMUL_03400</name>
</gene>
<dbReference type="SMART" id="SM00354">
    <property type="entry name" value="HTH_LACI"/>
    <property type="match status" value="1"/>
</dbReference>
<comment type="caution">
    <text evidence="5">The sequence shown here is derived from an EMBL/GenBank/DDBJ whole genome shotgun (WGS) entry which is preliminary data.</text>
</comment>
<comment type="similarity">
    <text evidence="2">Belongs to the bacterial solute-binding protein 2 family.</text>
</comment>
<keyword evidence="3" id="KW-0732">Signal</keyword>
<dbReference type="PANTHER" id="PTHR46847">
    <property type="entry name" value="D-ALLOSE-BINDING PERIPLASMIC PROTEIN-RELATED"/>
    <property type="match status" value="1"/>
</dbReference>
<dbReference type="InterPro" id="IPR010982">
    <property type="entry name" value="Lambda_DNA-bd_dom_sf"/>
</dbReference>
<feature type="domain" description="HTH lacI-type" evidence="4">
    <location>
        <begin position="8"/>
        <end position="62"/>
    </location>
</feature>
<proteinExistence type="inferred from homology"/>
<evidence type="ECO:0000259" key="4">
    <source>
        <dbReference type="PROSITE" id="PS50932"/>
    </source>
</evidence>
<dbReference type="AlphaFoldDB" id="C9KIZ9"/>
<dbReference type="CDD" id="cd01392">
    <property type="entry name" value="HTH_LacI"/>
    <property type="match status" value="1"/>
</dbReference>
<dbReference type="STRING" id="500635.MITSMUL_03400"/>
<dbReference type="PANTHER" id="PTHR46847:SF1">
    <property type="entry name" value="D-ALLOSE-BINDING PERIPLASMIC PROTEIN-RELATED"/>
    <property type="match status" value="1"/>
</dbReference>
<dbReference type="CDD" id="cd06307">
    <property type="entry name" value="PBP1_sugar_binding"/>
    <property type="match status" value="1"/>
</dbReference>
<evidence type="ECO:0000256" key="2">
    <source>
        <dbReference type="ARBA" id="ARBA00007639"/>
    </source>
</evidence>
<dbReference type="EMBL" id="ABWK02000001">
    <property type="protein sequence ID" value="EEX70262.1"/>
    <property type="molecule type" value="Genomic_DNA"/>
</dbReference>
<dbReference type="GO" id="GO:0003677">
    <property type="term" value="F:DNA binding"/>
    <property type="evidence" value="ECO:0007669"/>
    <property type="project" value="InterPro"/>
</dbReference>
<evidence type="ECO:0000313" key="5">
    <source>
        <dbReference type="EMBL" id="EEX70262.1"/>
    </source>
</evidence>
<accession>C9KIZ9</accession>
<dbReference type="InterPro" id="IPR000843">
    <property type="entry name" value="HTH_LacI"/>
</dbReference>
<dbReference type="Proteomes" id="UP000003671">
    <property type="component" value="Unassembled WGS sequence"/>
</dbReference>
<reference evidence="5" key="1">
    <citation type="submission" date="2009-09" db="EMBL/GenBank/DDBJ databases">
        <authorList>
            <person name="Weinstock G."/>
            <person name="Sodergren E."/>
            <person name="Clifton S."/>
            <person name="Fulton L."/>
            <person name="Fulton B."/>
            <person name="Courtney L."/>
            <person name="Fronick C."/>
            <person name="Harrison M."/>
            <person name="Strong C."/>
            <person name="Farmer C."/>
            <person name="Delahaunty K."/>
            <person name="Markovic C."/>
            <person name="Hall O."/>
            <person name="Minx P."/>
            <person name="Tomlinson C."/>
            <person name="Mitreva M."/>
            <person name="Nelson J."/>
            <person name="Hou S."/>
            <person name="Wollam A."/>
            <person name="Pepin K.H."/>
            <person name="Johnson M."/>
            <person name="Bhonagiri V."/>
            <person name="Nash W.E."/>
            <person name="Warren W."/>
            <person name="Chinwalla A."/>
            <person name="Mardis E.R."/>
            <person name="Wilson R.K."/>
        </authorList>
    </citation>
    <scope>NUCLEOTIDE SEQUENCE [LARGE SCALE GENOMIC DNA]</scope>
    <source>
        <strain evidence="5">DSM 20544</strain>
    </source>
</reference>
<dbReference type="SUPFAM" id="SSF47413">
    <property type="entry name" value="lambda repressor-like DNA-binding domains"/>
    <property type="match status" value="1"/>
</dbReference>
<evidence type="ECO:0000256" key="3">
    <source>
        <dbReference type="ARBA" id="ARBA00022729"/>
    </source>
</evidence>
<evidence type="ECO:0000313" key="6">
    <source>
        <dbReference type="Proteomes" id="UP000003671"/>
    </source>
</evidence>
<name>C9KIZ9_9FIRM</name>